<evidence type="ECO:0000313" key="8">
    <source>
        <dbReference type="Proteomes" id="UP000700334"/>
    </source>
</evidence>
<dbReference type="InterPro" id="IPR013783">
    <property type="entry name" value="Ig-like_fold"/>
</dbReference>
<keyword evidence="2" id="KW-0732">Signal</keyword>
<organism evidence="7 8">
    <name type="scientific">Galemys pyrenaicus</name>
    <name type="common">Iberian desman</name>
    <name type="synonym">Pyrenean desman</name>
    <dbReference type="NCBI Taxonomy" id="202257"/>
    <lineage>
        <taxon>Eukaryota</taxon>
        <taxon>Metazoa</taxon>
        <taxon>Chordata</taxon>
        <taxon>Craniata</taxon>
        <taxon>Vertebrata</taxon>
        <taxon>Euteleostomi</taxon>
        <taxon>Mammalia</taxon>
        <taxon>Eutheria</taxon>
        <taxon>Laurasiatheria</taxon>
        <taxon>Eulipotyphla</taxon>
        <taxon>Talpidae</taxon>
        <taxon>Galemys</taxon>
    </lineage>
</organism>
<reference evidence="7" key="1">
    <citation type="journal article" date="2021" name="Evol. Appl.">
        <title>The genome of the Pyrenean desman and the effects of bottlenecks and inbreeding on the genomic landscape of an endangered species.</title>
        <authorList>
            <person name="Escoda L."/>
            <person name="Castresana J."/>
        </authorList>
    </citation>
    <scope>NUCLEOTIDE SEQUENCE</scope>
    <source>
        <strain evidence="7">IBE-C5619</strain>
    </source>
</reference>
<dbReference type="SUPFAM" id="SSF48726">
    <property type="entry name" value="Immunoglobulin"/>
    <property type="match status" value="1"/>
</dbReference>
<keyword evidence="8" id="KW-1185">Reference proteome</keyword>
<dbReference type="InterPro" id="IPR007110">
    <property type="entry name" value="Ig-like_dom"/>
</dbReference>
<evidence type="ECO:0000313" key="7">
    <source>
        <dbReference type="EMBL" id="KAG8520026.1"/>
    </source>
</evidence>
<evidence type="ECO:0000256" key="4">
    <source>
        <dbReference type="ARBA" id="ARBA00023180"/>
    </source>
</evidence>
<dbReference type="InterPro" id="IPR036179">
    <property type="entry name" value="Ig-like_dom_sf"/>
</dbReference>
<dbReference type="EMBL" id="JAGFMF010011585">
    <property type="protein sequence ID" value="KAG8520026.1"/>
    <property type="molecule type" value="Genomic_DNA"/>
</dbReference>
<name>A0A8J6DTA6_GALPY</name>
<comment type="caution">
    <text evidence="7">The sequence shown here is derived from an EMBL/GenBank/DDBJ whole genome shotgun (WGS) entry which is preliminary data.</text>
</comment>
<feature type="domain" description="Ig-like" evidence="6">
    <location>
        <begin position="16"/>
        <end position="84"/>
    </location>
</feature>
<feature type="compositionally biased region" description="Basic and acidic residues" evidence="5">
    <location>
        <begin position="234"/>
        <end position="246"/>
    </location>
</feature>
<feature type="region of interest" description="Disordered" evidence="5">
    <location>
        <begin position="228"/>
        <end position="261"/>
    </location>
</feature>
<accession>A0A8J6DTA6</accession>
<protein>
    <recommendedName>
        <fullName evidence="6">Ig-like domain-containing protein</fullName>
    </recommendedName>
</protein>
<evidence type="ECO:0000256" key="3">
    <source>
        <dbReference type="ARBA" id="ARBA00023136"/>
    </source>
</evidence>
<comment type="subcellular location">
    <subcellularLocation>
        <location evidence="1">Membrane</location>
    </subcellularLocation>
</comment>
<dbReference type="PANTHER" id="PTHR12080">
    <property type="entry name" value="SIGNALING LYMPHOCYTIC ACTIVATION MOLECULE"/>
    <property type="match status" value="1"/>
</dbReference>
<dbReference type="OrthoDB" id="9835793at2759"/>
<evidence type="ECO:0000256" key="2">
    <source>
        <dbReference type="ARBA" id="ARBA00022729"/>
    </source>
</evidence>
<dbReference type="PANTHER" id="PTHR12080:SF121">
    <property type="entry name" value="IG-LIKE DOMAIN-CONTAINING PROTEIN-RELATED"/>
    <property type="match status" value="1"/>
</dbReference>
<sequence>MIVSHYSYHISGWCNVSLECRVPGATENLTVVWESEDFLRELAHRRSLGLALNSWTLSLSLPLHQTNTSLTCVVSNPADRKNATLHLESICLRQGASWAAAPQSPPEEEDAELQVWGVYSNPELKDLKPKPLIQPKGCAGLTRAWRAVAVIPPCWPPASPTRVLRSFPAALGGRAWLPMRVLKANTALKTPLLEGGHLQEAEHAHVPVKTRNTNPPAERLRLGDCKEKRFRGARTPDRKGGGHEEGGGGASPGHTKIPLYM</sequence>
<gene>
    <name evidence="7" type="ORF">J0S82_016834</name>
</gene>
<dbReference type="AlphaFoldDB" id="A0A8J6DTA6"/>
<evidence type="ECO:0000256" key="1">
    <source>
        <dbReference type="ARBA" id="ARBA00004370"/>
    </source>
</evidence>
<proteinExistence type="predicted"/>
<dbReference type="Proteomes" id="UP000700334">
    <property type="component" value="Unassembled WGS sequence"/>
</dbReference>
<dbReference type="PROSITE" id="PS50835">
    <property type="entry name" value="IG_LIKE"/>
    <property type="match status" value="1"/>
</dbReference>
<keyword evidence="3" id="KW-0472">Membrane</keyword>
<evidence type="ECO:0000259" key="6">
    <source>
        <dbReference type="PROSITE" id="PS50835"/>
    </source>
</evidence>
<keyword evidence="4" id="KW-0325">Glycoprotein</keyword>
<dbReference type="Gene3D" id="2.60.40.10">
    <property type="entry name" value="Immunoglobulins"/>
    <property type="match status" value="1"/>
</dbReference>
<evidence type="ECO:0000256" key="5">
    <source>
        <dbReference type="SAM" id="MobiDB-lite"/>
    </source>
</evidence>
<dbReference type="InterPro" id="IPR015631">
    <property type="entry name" value="CD2/SLAM_rcpt"/>
</dbReference>
<dbReference type="GO" id="GO:0016020">
    <property type="term" value="C:membrane"/>
    <property type="evidence" value="ECO:0007669"/>
    <property type="project" value="UniProtKB-SubCell"/>
</dbReference>